<dbReference type="RefSeq" id="WP_212326929.1">
    <property type="nucleotide sequence ID" value="NZ_AP024463.1"/>
</dbReference>
<organism evidence="3 4">
    <name type="scientific">Arachnia rubra</name>
    <dbReference type="NCBI Taxonomy" id="1547448"/>
    <lineage>
        <taxon>Bacteria</taxon>
        <taxon>Bacillati</taxon>
        <taxon>Actinomycetota</taxon>
        <taxon>Actinomycetes</taxon>
        <taxon>Propionibacteriales</taxon>
        <taxon>Propionibacteriaceae</taxon>
        <taxon>Arachnia</taxon>
    </lineage>
</organism>
<feature type="region of interest" description="Disordered" evidence="1">
    <location>
        <begin position="1"/>
        <end position="36"/>
    </location>
</feature>
<name>A0ABX7Y9X4_9ACTN</name>
<sequence>MSAPQWQNNPQQDPKQHRRDPRQPFGSPTPDSFNAPTQIEAYQQPRSGVMRNILIGVAALAIVAAIFLSIQYLSPDRDETSNRPGGSAAPSVATSSLGAGSQSAPFDANGGGTFEVLSHDWLDDGVDVTVRITLNEGSASFDAYLLSNTTMKNYDPVNSSPVIVDSSEPTEVTFQFKAPRGKSTVILATGGGKAITGLEISPP</sequence>
<reference evidence="3 4" key="1">
    <citation type="submission" date="2021-03" db="EMBL/GenBank/DDBJ databases">
        <title>Human Oral Microbial Genomes.</title>
        <authorList>
            <person name="Johnston C.D."/>
            <person name="Chen T."/>
            <person name="Dewhirst F.E."/>
        </authorList>
    </citation>
    <scope>NUCLEOTIDE SEQUENCE [LARGE SCALE GENOMIC DNA]</scope>
    <source>
        <strain evidence="3 4">DSMZ 100122</strain>
    </source>
</reference>
<feature type="region of interest" description="Disordered" evidence="1">
    <location>
        <begin position="76"/>
        <end position="105"/>
    </location>
</feature>
<dbReference type="Proteomes" id="UP000678513">
    <property type="component" value="Chromosome"/>
</dbReference>
<evidence type="ECO:0000256" key="1">
    <source>
        <dbReference type="SAM" id="MobiDB-lite"/>
    </source>
</evidence>
<gene>
    <name evidence="3" type="ORF">J5A65_06730</name>
</gene>
<protein>
    <submittedName>
        <fullName evidence="3">Uncharacterized protein</fullName>
    </submittedName>
</protein>
<keyword evidence="2" id="KW-1133">Transmembrane helix</keyword>
<feature type="transmembrane region" description="Helical" evidence="2">
    <location>
        <begin position="53"/>
        <end position="73"/>
    </location>
</feature>
<dbReference type="EMBL" id="CP072384">
    <property type="protein sequence ID" value="QUC09398.1"/>
    <property type="molecule type" value="Genomic_DNA"/>
</dbReference>
<evidence type="ECO:0000256" key="2">
    <source>
        <dbReference type="SAM" id="Phobius"/>
    </source>
</evidence>
<proteinExistence type="predicted"/>
<evidence type="ECO:0000313" key="3">
    <source>
        <dbReference type="EMBL" id="QUC09398.1"/>
    </source>
</evidence>
<accession>A0ABX7Y9X4</accession>
<keyword evidence="2" id="KW-0472">Membrane</keyword>
<feature type="compositionally biased region" description="Polar residues" evidence="1">
    <location>
        <begin position="1"/>
        <end position="13"/>
    </location>
</feature>
<feature type="compositionally biased region" description="Polar residues" evidence="1">
    <location>
        <begin position="92"/>
        <end position="104"/>
    </location>
</feature>
<keyword evidence="2" id="KW-0812">Transmembrane</keyword>
<keyword evidence="4" id="KW-1185">Reference proteome</keyword>
<evidence type="ECO:0000313" key="4">
    <source>
        <dbReference type="Proteomes" id="UP000678513"/>
    </source>
</evidence>